<evidence type="ECO:0000313" key="3">
    <source>
        <dbReference type="Proteomes" id="UP000008549"/>
    </source>
</evidence>
<accession>H8WH46</accession>
<sequence>MSEIVRTESTTISQPPISQLTVSQP</sequence>
<dbReference type="GeneID" id="68918237"/>
<dbReference type="Proteomes" id="UP000008549">
    <property type="component" value="Unassembled WGS sequence"/>
</dbReference>
<feature type="region of interest" description="Disordered" evidence="1">
    <location>
        <begin position="1"/>
        <end position="25"/>
    </location>
</feature>
<keyword evidence="3" id="KW-1185">Reference proteome</keyword>
<feature type="compositionally biased region" description="Polar residues" evidence="1">
    <location>
        <begin position="7"/>
        <end position="25"/>
    </location>
</feature>
<evidence type="ECO:0000313" key="2">
    <source>
        <dbReference type="EMBL" id="CCG58651.1"/>
    </source>
</evidence>
<dbReference type="CTD" id="68918237"/>
<dbReference type="AlphaFoldDB" id="H8WH46"/>
<reference evidence="2 3" key="1">
    <citation type="journal article" date="2003" name="PLoS Biol.">
        <title>The genome sequence of Caenorhabditis briggsae: a platform for comparative genomics.</title>
        <authorList>
            <person name="Stein L.D."/>
            <person name="Bao Z."/>
            <person name="Blasiar D."/>
            <person name="Blumenthal T."/>
            <person name="Brent M.R."/>
            <person name="Chen N."/>
            <person name="Chinwalla A."/>
            <person name="Clarke L."/>
            <person name="Clee C."/>
            <person name="Coghlan A."/>
            <person name="Coulson A."/>
            <person name="D'Eustachio P."/>
            <person name="Fitch D.H."/>
            <person name="Fulton L.A."/>
            <person name="Fulton R.E."/>
            <person name="Griffiths-Jones S."/>
            <person name="Harris T.W."/>
            <person name="Hillier L.W."/>
            <person name="Kamath R."/>
            <person name="Kuwabara P.E."/>
            <person name="Mardis E.R."/>
            <person name="Marra M.A."/>
            <person name="Miner T.L."/>
            <person name="Minx P."/>
            <person name="Mullikin J.C."/>
            <person name="Plumb R.W."/>
            <person name="Rogers J."/>
            <person name="Schein J.E."/>
            <person name="Sohrmann M."/>
            <person name="Spieth J."/>
            <person name="Stajich J.E."/>
            <person name="Wei C."/>
            <person name="Willey D."/>
            <person name="Wilson R.K."/>
            <person name="Durbin R."/>
            <person name="Waterston R.H."/>
        </authorList>
    </citation>
    <scope>NUCLEOTIDE SEQUENCE [LARGE SCALE GENOMIC DNA]</scope>
    <source>
        <strain evidence="2 3">AF16</strain>
    </source>
</reference>
<gene>
    <name evidence="2" type="ORF">CBG26772</name>
    <name evidence="2" type="ORF">CBG_26772</name>
</gene>
<protein>
    <submittedName>
        <fullName evidence="2">Protein CBG26772</fullName>
    </submittedName>
</protein>
<dbReference type="KEGG" id="cbr:CBG_26772"/>
<reference evidence="2 3" key="2">
    <citation type="journal article" date="2011" name="PLoS Genet.">
        <title>Caenorhabditis briggsae recombinant inbred line genotypes reveal inter-strain incompatibility and the evolution of recombination.</title>
        <authorList>
            <person name="Ross J.A."/>
            <person name="Koboldt D.C."/>
            <person name="Staisch J.E."/>
            <person name="Chamberlin H.M."/>
            <person name="Gupta B.P."/>
            <person name="Miller R.D."/>
            <person name="Baird S.E."/>
            <person name="Haag E.S."/>
        </authorList>
    </citation>
    <scope>NUCLEOTIDE SEQUENCE [LARGE SCALE GENOMIC DNA]</scope>
    <source>
        <strain evidence="2 3">AF16</strain>
    </source>
</reference>
<dbReference type="RefSeq" id="XP_045100906.1">
    <property type="nucleotide sequence ID" value="XM_045240994.1"/>
</dbReference>
<organism evidence="2 3">
    <name type="scientific">Caenorhabditis briggsae</name>
    <dbReference type="NCBI Taxonomy" id="6238"/>
    <lineage>
        <taxon>Eukaryota</taxon>
        <taxon>Metazoa</taxon>
        <taxon>Ecdysozoa</taxon>
        <taxon>Nematoda</taxon>
        <taxon>Chromadorea</taxon>
        <taxon>Rhabditida</taxon>
        <taxon>Rhabditina</taxon>
        <taxon>Rhabditomorpha</taxon>
        <taxon>Rhabditoidea</taxon>
        <taxon>Rhabditidae</taxon>
        <taxon>Peloderinae</taxon>
        <taxon>Caenorhabditis</taxon>
    </lineage>
</organism>
<name>H8WH46_CAEBR</name>
<evidence type="ECO:0000256" key="1">
    <source>
        <dbReference type="SAM" id="MobiDB-lite"/>
    </source>
</evidence>
<dbReference type="EMBL" id="HE601261">
    <property type="protein sequence ID" value="CCG58651.1"/>
    <property type="molecule type" value="Genomic_DNA"/>
</dbReference>
<proteinExistence type="predicted"/>